<accession>A0ABV8S9F8</accession>
<evidence type="ECO:0000313" key="3">
    <source>
        <dbReference type="Proteomes" id="UP001595755"/>
    </source>
</evidence>
<comment type="caution">
    <text evidence="2">The sequence shown here is derived from an EMBL/GenBank/DDBJ whole genome shotgun (WGS) entry which is preliminary data.</text>
</comment>
<dbReference type="PANTHER" id="PTHR47505">
    <property type="entry name" value="DNA UTILIZATION PROTEIN YHGH"/>
    <property type="match status" value="1"/>
</dbReference>
<evidence type="ECO:0000313" key="2">
    <source>
        <dbReference type="EMBL" id="MFC4303447.1"/>
    </source>
</evidence>
<keyword evidence="3" id="KW-1185">Reference proteome</keyword>
<dbReference type="InterPro" id="IPR029057">
    <property type="entry name" value="PRTase-like"/>
</dbReference>
<gene>
    <name evidence="2" type="ORF">ACFO1S_08280</name>
</gene>
<sequence length="248" mass="28312">MNPGAWFASRKRDCPVCGRDAGRSAGNNPIPLRHPLPRQAISSLCGLCLRAIPWIPYPICRICGRAESCEDCVRRTDRAYQMSRCAVRYTDTMRDWLALYKYRGSERLEIVLAAMLAFAYERLCRVSGASFPTITAVPLAPERLRERGFNQAERLAMRLADWYRISYFPLLRRLRHTEKQSLKSRRSRVVDMRATFAPQVRPEWTGPVLLVDDIYTTGSTLNECARVLRQAAPTADPPSVYGLLWARS</sequence>
<dbReference type="InterPro" id="IPR000836">
    <property type="entry name" value="PRTase_dom"/>
</dbReference>
<protein>
    <submittedName>
        <fullName evidence="2">ComF family protein</fullName>
    </submittedName>
</protein>
<dbReference type="SUPFAM" id="SSF53271">
    <property type="entry name" value="PRTase-like"/>
    <property type="match status" value="1"/>
</dbReference>
<dbReference type="CDD" id="cd06223">
    <property type="entry name" value="PRTases_typeI"/>
    <property type="match status" value="1"/>
</dbReference>
<dbReference type="RefSeq" id="WP_204602832.1">
    <property type="nucleotide sequence ID" value="NZ_JBHSED010000013.1"/>
</dbReference>
<organism evidence="2 3">
    <name type="scientific">Cohnella boryungensis</name>
    <dbReference type="NCBI Taxonomy" id="768479"/>
    <lineage>
        <taxon>Bacteria</taxon>
        <taxon>Bacillati</taxon>
        <taxon>Bacillota</taxon>
        <taxon>Bacilli</taxon>
        <taxon>Bacillales</taxon>
        <taxon>Paenibacillaceae</taxon>
        <taxon>Cohnella</taxon>
    </lineage>
</organism>
<reference evidence="3" key="1">
    <citation type="journal article" date="2019" name="Int. J. Syst. Evol. Microbiol.">
        <title>The Global Catalogue of Microorganisms (GCM) 10K type strain sequencing project: providing services to taxonomists for standard genome sequencing and annotation.</title>
        <authorList>
            <consortium name="The Broad Institute Genomics Platform"/>
            <consortium name="The Broad Institute Genome Sequencing Center for Infectious Disease"/>
            <person name="Wu L."/>
            <person name="Ma J."/>
        </authorList>
    </citation>
    <scope>NUCLEOTIDE SEQUENCE [LARGE SCALE GENOMIC DNA]</scope>
    <source>
        <strain evidence="3">CGMCC 4.1641</strain>
    </source>
</reference>
<evidence type="ECO:0000256" key="1">
    <source>
        <dbReference type="ARBA" id="ARBA00008007"/>
    </source>
</evidence>
<dbReference type="EMBL" id="JBHSED010000013">
    <property type="protein sequence ID" value="MFC4303447.1"/>
    <property type="molecule type" value="Genomic_DNA"/>
</dbReference>
<dbReference type="Gene3D" id="3.40.50.2020">
    <property type="match status" value="1"/>
</dbReference>
<dbReference type="InterPro" id="IPR051910">
    <property type="entry name" value="ComF/GntX_DNA_util-trans"/>
</dbReference>
<comment type="similarity">
    <text evidence="1">Belongs to the ComF/GntX family.</text>
</comment>
<proteinExistence type="inferred from homology"/>
<dbReference type="Proteomes" id="UP001595755">
    <property type="component" value="Unassembled WGS sequence"/>
</dbReference>
<dbReference type="PANTHER" id="PTHR47505:SF1">
    <property type="entry name" value="DNA UTILIZATION PROTEIN YHGH"/>
    <property type="match status" value="1"/>
</dbReference>
<name>A0ABV8S9F8_9BACL</name>